<gene>
    <name evidence="1" type="ORF">Taro_008329</name>
</gene>
<keyword evidence="2" id="KW-1185">Reference proteome</keyword>
<reference evidence="1" key="1">
    <citation type="submission" date="2017-07" db="EMBL/GenBank/DDBJ databases">
        <title>Taro Niue Genome Assembly and Annotation.</title>
        <authorList>
            <person name="Atibalentja N."/>
            <person name="Keating K."/>
            <person name="Fields C.J."/>
        </authorList>
    </citation>
    <scope>NUCLEOTIDE SEQUENCE</scope>
    <source>
        <strain evidence="1">Niue_2</strain>
        <tissue evidence="1">Leaf</tissue>
    </source>
</reference>
<evidence type="ECO:0000313" key="2">
    <source>
        <dbReference type="Proteomes" id="UP000652761"/>
    </source>
</evidence>
<evidence type="ECO:0000313" key="1">
    <source>
        <dbReference type="EMBL" id="MQL75941.1"/>
    </source>
</evidence>
<organism evidence="1 2">
    <name type="scientific">Colocasia esculenta</name>
    <name type="common">Wild taro</name>
    <name type="synonym">Arum esculentum</name>
    <dbReference type="NCBI Taxonomy" id="4460"/>
    <lineage>
        <taxon>Eukaryota</taxon>
        <taxon>Viridiplantae</taxon>
        <taxon>Streptophyta</taxon>
        <taxon>Embryophyta</taxon>
        <taxon>Tracheophyta</taxon>
        <taxon>Spermatophyta</taxon>
        <taxon>Magnoliopsida</taxon>
        <taxon>Liliopsida</taxon>
        <taxon>Araceae</taxon>
        <taxon>Aroideae</taxon>
        <taxon>Colocasieae</taxon>
        <taxon>Colocasia</taxon>
    </lineage>
</organism>
<accession>A0A843TXA4</accession>
<name>A0A843TXA4_COLES</name>
<dbReference type="EMBL" id="NMUH01000272">
    <property type="protein sequence ID" value="MQL75941.1"/>
    <property type="molecule type" value="Genomic_DNA"/>
</dbReference>
<dbReference type="Proteomes" id="UP000652761">
    <property type="component" value="Unassembled WGS sequence"/>
</dbReference>
<comment type="caution">
    <text evidence="1">The sequence shown here is derived from an EMBL/GenBank/DDBJ whole genome shotgun (WGS) entry which is preliminary data.</text>
</comment>
<proteinExistence type="predicted"/>
<dbReference type="AlphaFoldDB" id="A0A843TXA4"/>
<protein>
    <submittedName>
        <fullName evidence="1">Uncharacterized protein</fullName>
    </submittedName>
</protein>
<sequence length="47" mass="4756">MVSSLALTVAAAAADGGRIGDASVRARASVCVEVVMIPWTCLPLGLR</sequence>